<keyword evidence="14" id="KW-1185">Reference proteome</keyword>
<evidence type="ECO:0000259" key="12">
    <source>
        <dbReference type="Pfam" id="PF13609"/>
    </source>
</evidence>
<feature type="domain" description="Porin" evidence="12">
    <location>
        <begin position="11"/>
        <end position="306"/>
    </location>
</feature>
<evidence type="ECO:0000313" key="13">
    <source>
        <dbReference type="EMBL" id="MCS0631146.1"/>
    </source>
</evidence>
<proteinExistence type="predicted"/>
<evidence type="ECO:0000256" key="5">
    <source>
        <dbReference type="ARBA" id="ARBA00022692"/>
    </source>
</evidence>
<evidence type="ECO:0000256" key="8">
    <source>
        <dbReference type="ARBA" id="ARBA00023114"/>
    </source>
</evidence>
<evidence type="ECO:0000256" key="1">
    <source>
        <dbReference type="ARBA" id="ARBA00004571"/>
    </source>
</evidence>
<accession>A0ABT2C1E2</accession>
<dbReference type="PANTHER" id="PTHR34501:SF9">
    <property type="entry name" value="MAJOR OUTER MEMBRANE PROTEIN P.IA"/>
    <property type="match status" value="1"/>
</dbReference>
<dbReference type="EMBL" id="JANUHC010000006">
    <property type="protein sequence ID" value="MCS0631146.1"/>
    <property type="molecule type" value="Genomic_DNA"/>
</dbReference>
<keyword evidence="7" id="KW-0406">Ion transport</keyword>
<organism evidence="13 14">
    <name type="scientific">Telluria mixta</name>
    <dbReference type="NCBI Taxonomy" id="34071"/>
    <lineage>
        <taxon>Bacteria</taxon>
        <taxon>Pseudomonadati</taxon>
        <taxon>Pseudomonadota</taxon>
        <taxon>Betaproteobacteria</taxon>
        <taxon>Burkholderiales</taxon>
        <taxon>Oxalobacteraceae</taxon>
        <taxon>Telluria group</taxon>
        <taxon>Telluria</taxon>
    </lineage>
</organism>
<dbReference type="SUPFAM" id="SSF56935">
    <property type="entry name" value="Porins"/>
    <property type="match status" value="1"/>
</dbReference>
<dbReference type="Proteomes" id="UP001165263">
    <property type="component" value="Unassembled WGS sequence"/>
</dbReference>
<dbReference type="Pfam" id="PF13609">
    <property type="entry name" value="Porin_4"/>
    <property type="match status" value="1"/>
</dbReference>
<name>A0ABT2C1E2_9BURK</name>
<protein>
    <submittedName>
        <fullName evidence="13">Porin</fullName>
    </submittedName>
</protein>
<sequence>MTKQSMKTWIALSACVCGTACAQVSVTPYGVVDTAMEYQNGGAGSQVREVSSGLYATVYGFKGTENLGNGLHVNFQLEQGFDNSTGQASAAGTAFNRLAWVGLSGAFGELRVGRQKKPEYLLLNNESDPSGVKSIASPLNNFGDNAVRSSNALAYFTPTLYGFTEQFMVALREEEDKPTLLSYNAVVRYVNGPLHVLAGYEKTGTAGTDAFQKVWREVVSYGMGNARLYLAYQKESRSDGRENLQIVEVSGSWRFNPANQLSVMVGDARDCTGRGNGGRQLGLLYQYHLSRRTELYSAAGILQNRNQAQFTLDGTQYAGIPGAPGAFVRGMNLGIAHHF</sequence>
<reference evidence="13" key="1">
    <citation type="submission" date="2022-08" db="EMBL/GenBank/DDBJ databases">
        <title>Reclassification of Massilia species as members of the genera Telluria, Duganella, Pseudoduganella, Mokoshia gen. nov. and Zemynaea gen. nov. using orthogonal and non-orthogonal genome-based approaches.</title>
        <authorList>
            <person name="Bowman J.P."/>
        </authorList>
    </citation>
    <scope>NUCLEOTIDE SEQUENCE</scope>
    <source>
        <strain evidence="13">LMG 11547</strain>
    </source>
</reference>
<keyword evidence="9" id="KW-0472">Membrane</keyword>
<evidence type="ECO:0000256" key="6">
    <source>
        <dbReference type="ARBA" id="ARBA00022729"/>
    </source>
</evidence>
<dbReference type="PRINTS" id="PR00184">
    <property type="entry name" value="NEISSPPORIN"/>
</dbReference>
<dbReference type="PANTHER" id="PTHR34501">
    <property type="entry name" value="PROTEIN YDDL-RELATED"/>
    <property type="match status" value="1"/>
</dbReference>
<keyword evidence="8" id="KW-0626">Porin</keyword>
<dbReference type="InterPro" id="IPR023614">
    <property type="entry name" value="Porin_dom_sf"/>
</dbReference>
<dbReference type="InterPro" id="IPR050298">
    <property type="entry name" value="Gram-neg_bact_OMP"/>
</dbReference>
<evidence type="ECO:0000256" key="11">
    <source>
        <dbReference type="SAM" id="SignalP"/>
    </source>
</evidence>
<comment type="caution">
    <text evidence="13">The sequence shown here is derived from an EMBL/GenBank/DDBJ whole genome shotgun (WGS) entry which is preliminary data.</text>
</comment>
<keyword evidence="3" id="KW-0813">Transport</keyword>
<dbReference type="InterPro" id="IPR033900">
    <property type="entry name" value="Gram_neg_porin_domain"/>
</dbReference>
<evidence type="ECO:0000256" key="4">
    <source>
        <dbReference type="ARBA" id="ARBA00022452"/>
    </source>
</evidence>
<evidence type="ECO:0000313" key="14">
    <source>
        <dbReference type="Proteomes" id="UP001165263"/>
    </source>
</evidence>
<evidence type="ECO:0000256" key="2">
    <source>
        <dbReference type="ARBA" id="ARBA00011233"/>
    </source>
</evidence>
<feature type="chain" id="PRO_5046311549" evidence="11">
    <location>
        <begin position="23"/>
        <end position="339"/>
    </location>
</feature>
<dbReference type="CDD" id="cd00342">
    <property type="entry name" value="gram_neg_porins"/>
    <property type="match status" value="1"/>
</dbReference>
<dbReference type="RefSeq" id="WP_259450228.1">
    <property type="nucleotide sequence ID" value="NZ_CP119520.1"/>
</dbReference>
<keyword evidence="10" id="KW-0998">Cell outer membrane</keyword>
<comment type="subunit">
    <text evidence="2">Homotrimer.</text>
</comment>
<keyword evidence="6 11" id="KW-0732">Signal</keyword>
<keyword evidence="5" id="KW-0812">Transmembrane</keyword>
<dbReference type="InterPro" id="IPR002299">
    <property type="entry name" value="Porin_Neis"/>
</dbReference>
<feature type="signal peptide" evidence="11">
    <location>
        <begin position="1"/>
        <end position="22"/>
    </location>
</feature>
<evidence type="ECO:0000256" key="7">
    <source>
        <dbReference type="ARBA" id="ARBA00023065"/>
    </source>
</evidence>
<evidence type="ECO:0000256" key="9">
    <source>
        <dbReference type="ARBA" id="ARBA00023136"/>
    </source>
</evidence>
<evidence type="ECO:0000256" key="3">
    <source>
        <dbReference type="ARBA" id="ARBA00022448"/>
    </source>
</evidence>
<comment type="subcellular location">
    <subcellularLocation>
        <location evidence="1">Cell outer membrane</location>
        <topology evidence="1">Multi-pass membrane protein</topology>
    </subcellularLocation>
</comment>
<gene>
    <name evidence="13" type="ORF">NX786_17575</name>
</gene>
<keyword evidence="4" id="KW-1134">Transmembrane beta strand</keyword>
<dbReference type="Gene3D" id="2.40.160.10">
    <property type="entry name" value="Porin"/>
    <property type="match status" value="1"/>
</dbReference>
<evidence type="ECO:0000256" key="10">
    <source>
        <dbReference type="ARBA" id="ARBA00023237"/>
    </source>
</evidence>